<proteinExistence type="predicted"/>
<feature type="transmembrane region" description="Helical" evidence="6">
    <location>
        <begin position="389"/>
        <end position="406"/>
    </location>
</feature>
<keyword evidence="5 6" id="KW-0472">Membrane</keyword>
<dbReference type="PANTHER" id="PTHR23513:SF11">
    <property type="entry name" value="STAPHYLOFERRIN A TRANSPORTER"/>
    <property type="match status" value="1"/>
</dbReference>
<evidence type="ECO:0000256" key="3">
    <source>
        <dbReference type="ARBA" id="ARBA00022692"/>
    </source>
</evidence>
<organism evidence="8 9">
    <name type="scientific">Actinacidiphila acididurans</name>
    <dbReference type="NCBI Taxonomy" id="2784346"/>
    <lineage>
        <taxon>Bacteria</taxon>
        <taxon>Bacillati</taxon>
        <taxon>Actinomycetota</taxon>
        <taxon>Actinomycetes</taxon>
        <taxon>Kitasatosporales</taxon>
        <taxon>Streptomycetaceae</taxon>
        <taxon>Actinacidiphila</taxon>
    </lineage>
</organism>
<dbReference type="InterPro" id="IPR036259">
    <property type="entry name" value="MFS_trans_sf"/>
</dbReference>
<dbReference type="RefSeq" id="WP_205363348.1">
    <property type="nucleotide sequence ID" value="NZ_JADKYB010000029.1"/>
</dbReference>
<evidence type="ECO:0000256" key="4">
    <source>
        <dbReference type="ARBA" id="ARBA00022989"/>
    </source>
</evidence>
<feature type="transmembrane region" description="Helical" evidence="6">
    <location>
        <begin position="89"/>
        <end position="109"/>
    </location>
</feature>
<dbReference type="Proteomes" id="UP000749040">
    <property type="component" value="Unassembled WGS sequence"/>
</dbReference>
<accession>A0ABS2U2M4</accession>
<keyword evidence="4 6" id="KW-1133">Transmembrane helix</keyword>
<sequence length="428" mass="43493">MTEGDPETAVSGKSPPPLGRNRDFALLWSGQAISALGNELSELAYPLLVLAVTGSAARAGLVGSAELIAMLAALLPAGTAADRLPRRRVMVAASLTQLVALGSVALAVAAGQIHLVHLVAAGALEGAASAFYIGASRGAVRRVVPAPQLSQALARTQARDQAAAVVGPPAGGALYTVARTLPFALDALSFGVAALAAALVRGPVDPEPAAGRPAPAPGEGRRRLTAGLRFVSGDRYLRVVAGWAAVINAIATGMMLLVVVLARHRGAGPSAIGTITATFSVGGLLGALTAPRIIERWSGRRLVLFASWLMVPCPVAMVLAPTPLLIGVAGAVSVCAIVPVNVVLLTRAYELTPHHLQGQAGNAMLLLGSGLKWTAPAVFGLLADRLGPVTPLVIGSVLYGITAVWLQGRSALRRLDAPAVPRPAGVPV</sequence>
<feature type="transmembrane region" description="Helical" evidence="6">
    <location>
        <begin position="361"/>
        <end position="383"/>
    </location>
</feature>
<evidence type="ECO:0000256" key="2">
    <source>
        <dbReference type="ARBA" id="ARBA00022475"/>
    </source>
</evidence>
<dbReference type="SUPFAM" id="SSF103473">
    <property type="entry name" value="MFS general substrate transporter"/>
    <property type="match status" value="1"/>
</dbReference>
<name>A0ABS2U2M4_9ACTN</name>
<protein>
    <submittedName>
        <fullName evidence="8">MFS transporter</fullName>
    </submittedName>
</protein>
<dbReference type="InterPro" id="IPR020846">
    <property type="entry name" value="MFS_dom"/>
</dbReference>
<feature type="domain" description="Major facilitator superfamily (MFS) profile" evidence="7">
    <location>
        <begin position="23"/>
        <end position="414"/>
    </location>
</feature>
<evidence type="ECO:0000313" key="8">
    <source>
        <dbReference type="EMBL" id="MBM9509848.1"/>
    </source>
</evidence>
<comment type="caution">
    <text evidence="8">The sequence shown here is derived from an EMBL/GenBank/DDBJ whole genome shotgun (WGS) entry which is preliminary data.</text>
</comment>
<feature type="transmembrane region" description="Helical" evidence="6">
    <location>
        <begin position="44"/>
        <end position="77"/>
    </location>
</feature>
<evidence type="ECO:0000256" key="6">
    <source>
        <dbReference type="SAM" id="Phobius"/>
    </source>
</evidence>
<comment type="subcellular location">
    <subcellularLocation>
        <location evidence="1">Cell membrane</location>
        <topology evidence="1">Multi-pass membrane protein</topology>
    </subcellularLocation>
</comment>
<feature type="transmembrane region" description="Helical" evidence="6">
    <location>
        <begin position="326"/>
        <end position="349"/>
    </location>
</feature>
<keyword evidence="2" id="KW-1003">Cell membrane</keyword>
<dbReference type="Gene3D" id="1.20.1250.20">
    <property type="entry name" value="MFS general substrate transporter like domains"/>
    <property type="match status" value="1"/>
</dbReference>
<feature type="transmembrane region" description="Helical" evidence="6">
    <location>
        <begin position="239"/>
        <end position="262"/>
    </location>
</feature>
<dbReference type="EMBL" id="JADKYB010000029">
    <property type="protein sequence ID" value="MBM9509848.1"/>
    <property type="molecule type" value="Genomic_DNA"/>
</dbReference>
<feature type="transmembrane region" description="Helical" evidence="6">
    <location>
        <begin position="302"/>
        <end position="320"/>
    </location>
</feature>
<dbReference type="PROSITE" id="PS50850">
    <property type="entry name" value="MFS"/>
    <property type="match status" value="1"/>
</dbReference>
<feature type="transmembrane region" description="Helical" evidence="6">
    <location>
        <begin position="268"/>
        <end position="290"/>
    </location>
</feature>
<dbReference type="PANTHER" id="PTHR23513">
    <property type="entry name" value="INTEGRAL MEMBRANE EFFLUX PROTEIN-RELATED"/>
    <property type="match status" value="1"/>
</dbReference>
<evidence type="ECO:0000313" key="9">
    <source>
        <dbReference type="Proteomes" id="UP000749040"/>
    </source>
</evidence>
<gene>
    <name evidence="8" type="ORF">ITX44_35915</name>
</gene>
<evidence type="ECO:0000259" key="7">
    <source>
        <dbReference type="PROSITE" id="PS50850"/>
    </source>
</evidence>
<keyword evidence="3 6" id="KW-0812">Transmembrane</keyword>
<keyword evidence="9" id="KW-1185">Reference proteome</keyword>
<feature type="transmembrane region" description="Helical" evidence="6">
    <location>
        <begin position="115"/>
        <end position="135"/>
    </location>
</feature>
<dbReference type="InterPro" id="IPR011701">
    <property type="entry name" value="MFS"/>
</dbReference>
<evidence type="ECO:0000256" key="5">
    <source>
        <dbReference type="ARBA" id="ARBA00023136"/>
    </source>
</evidence>
<evidence type="ECO:0000256" key="1">
    <source>
        <dbReference type="ARBA" id="ARBA00004651"/>
    </source>
</evidence>
<dbReference type="Pfam" id="PF07690">
    <property type="entry name" value="MFS_1"/>
    <property type="match status" value="1"/>
</dbReference>
<reference evidence="8 9" key="1">
    <citation type="submission" date="2021-01" db="EMBL/GenBank/DDBJ databases">
        <title>Streptomyces acididurans sp. nov., isolated from a peat swamp forest soil.</title>
        <authorList>
            <person name="Chantavorakit T."/>
            <person name="Duangmal K."/>
        </authorList>
    </citation>
    <scope>NUCLEOTIDE SEQUENCE [LARGE SCALE GENOMIC DNA]</scope>
    <source>
        <strain evidence="8 9">KK5PA1</strain>
    </source>
</reference>
<dbReference type="CDD" id="cd06173">
    <property type="entry name" value="MFS_MefA_like"/>
    <property type="match status" value="1"/>
</dbReference>